<feature type="domain" description="Reverse transcriptase" evidence="1">
    <location>
        <begin position="1"/>
        <end position="101"/>
    </location>
</feature>
<dbReference type="PANTHER" id="PTHR47027:SF20">
    <property type="entry name" value="REVERSE TRANSCRIPTASE-LIKE PROTEIN WITH RNA-DIRECTED DNA POLYMERASE DOMAIN"/>
    <property type="match status" value="1"/>
</dbReference>
<dbReference type="Pfam" id="PF00078">
    <property type="entry name" value="RVT_1"/>
    <property type="match status" value="1"/>
</dbReference>
<evidence type="ECO:0000313" key="3">
    <source>
        <dbReference type="Proteomes" id="UP000466442"/>
    </source>
</evidence>
<dbReference type="EMBL" id="WIXP02000006">
    <property type="protein sequence ID" value="KAF6209859.1"/>
    <property type="molecule type" value="Genomic_DNA"/>
</dbReference>
<dbReference type="InterPro" id="IPR000477">
    <property type="entry name" value="RT_dom"/>
</dbReference>
<dbReference type="OrthoDB" id="6629449at2759"/>
<accession>A0A8S9XML6</accession>
<dbReference type="PROSITE" id="PS50878">
    <property type="entry name" value="RT_POL"/>
    <property type="match status" value="1"/>
</dbReference>
<dbReference type="AlphaFoldDB" id="A0A8S9XML6"/>
<dbReference type="PANTHER" id="PTHR47027">
    <property type="entry name" value="REVERSE TRANSCRIPTASE DOMAIN-CONTAINING PROTEIN"/>
    <property type="match status" value="1"/>
</dbReference>
<organism evidence="2 3">
    <name type="scientific">Apolygus lucorum</name>
    <name type="common">Small green plant bug</name>
    <name type="synonym">Lygocoris lucorum</name>
    <dbReference type="NCBI Taxonomy" id="248454"/>
    <lineage>
        <taxon>Eukaryota</taxon>
        <taxon>Metazoa</taxon>
        <taxon>Ecdysozoa</taxon>
        <taxon>Arthropoda</taxon>
        <taxon>Hexapoda</taxon>
        <taxon>Insecta</taxon>
        <taxon>Pterygota</taxon>
        <taxon>Neoptera</taxon>
        <taxon>Paraneoptera</taxon>
        <taxon>Hemiptera</taxon>
        <taxon>Heteroptera</taxon>
        <taxon>Panheteroptera</taxon>
        <taxon>Cimicomorpha</taxon>
        <taxon>Miridae</taxon>
        <taxon>Mirini</taxon>
        <taxon>Apolygus</taxon>
    </lineage>
</organism>
<sequence length="438" mass="50279">MSDCVNFMRERGCHGIPMGGRELLLLAFADDLGLLADSPPDAQRKINAFKEYCDVNKLTINHKKTKVMVFCRGRMRRMRPIICGGVSLEYVRQFQYLGVTLSSSGQFKVQAKQAISKSKMAMGCTREIFWRGRVVSWDAKTKLFETMVESVLLYAAEVWGIWCGEEVEVVQSAFLKSQLCLPRNTPGHYLRLECGRVRLSAHIFSRALKYLTKVLKMSSGRWPRVCLDELMRSDADGSNARYNWFTKIKSSLLAIGAADLLEDMTSDRLGVKLNGLMQRYINHCWSHDVQRNCDSAFNPLYRRIVEFGRRQHYLGNHRNIHVERLLAQMRLASRDITRFYHKRVAYTIDGTMTCMHCNMRAVENAIHWVLLCPLYEPYRRHYLSSYIKPGKPLGSMSTSELEAVLCDILDVGEDNTKAFAVYNFVAQSLMLRAFSANE</sequence>
<evidence type="ECO:0000313" key="2">
    <source>
        <dbReference type="EMBL" id="KAF6209859.1"/>
    </source>
</evidence>
<protein>
    <recommendedName>
        <fullName evidence="1">Reverse transcriptase domain-containing protein</fullName>
    </recommendedName>
</protein>
<evidence type="ECO:0000259" key="1">
    <source>
        <dbReference type="PROSITE" id="PS50878"/>
    </source>
</evidence>
<reference evidence="2" key="1">
    <citation type="journal article" date="2021" name="Mol. Ecol. Resour.">
        <title>Apolygus lucorum genome provides insights into omnivorousness and mesophyll feeding.</title>
        <authorList>
            <person name="Liu Y."/>
            <person name="Liu H."/>
            <person name="Wang H."/>
            <person name="Huang T."/>
            <person name="Liu B."/>
            <person name="Yang B."/>
            <person name="Yin L."/>
            <person name="Li B."/>
            <person name="Zhang Y."/>
            <person name="Zhang S."/>
            <person name="Jiang F."/>
            <person name="Zhang X."/>
            <person name="Ren Y."/>
            <person name="Wang B."/>
            <person name="Wang S."/>
            <person name="Lu Y."/>
            <person name="Wu K."/>
            <person name="Fan W."/>
            <person name="Wang G."/>
        </authorList>
    </citation>
    <scope>NUCLEOTIDE SEQUENCE</scope>
    <source>
        <strain evidence="2">12Hb</strain>
    </source>
</reference>
<comment type="caution">
    <text evidence="2">The sequence shown here is derived from an EMBL/GenBank/DDBJ whole genome shotgun (WGS) entry which is preliminary data.</text>
</comment>
<dbReference type="Proteomes" id="UP000466442">
    <property type="component" value="Unassembled WGS sequence"/>
</dbReference>
<gene>
    <name evidence="2" type="ORF">GE061_015612</name>
</gene>
<name>A0A8S9XML6_APOLU</name>
<keyword evidence="3" id="KW-1185">Reference proteome</keyword>
<proteinExistence type="predicted"/>